<dbReference type="Pfam" id="PF00072">
    <property type="entry name" value="Response_reg"/>
    <property type="match status" value="1"/>
</dbReference>
<evidence type="ECO:0000256" key="5">
    <source>
        <dbReference type="PROSITE-ProRule" id="PRU00169"/>
    </source>
</evidence>
<organism evidence="8 9">
    <name type="scientific">Candidatus Abyssobacteria bacterium SURF_17</name>
    <dbReference type="NCBI Taxonomy" id="2093361"/>
    <lineage>
        <taxon>Bacteria</taxon>
        <taxon>Pseudomonadati</taxon>
        <taxon>Candidatus Hydrogenedentota</taxon>
        <taxon>Candidatus Abyssobacteria</taxon>
    </lineage>
</organism>
<dbReference type="PROSITE" id="PS50110">
    <property type="entry name" value="RESPONSE_REGULATORY"/>
    <property type="match status" value="1"/>
</dbReference>
<name>A0A419F8B8_9BACT</name>
<dbReference type="GO" id="GO:0005886">
    <property type="term" value="C:plasma membrane"/>
    <property type="evidence" value="ECO:0007669"/>
    <property type="project" value="TreeGrafter"/>
</dbReference>
<feature type="modified residue" description="4-aspartylphosphate" evidence="5">
    <location>
        <position position="64"/>
    </location>
</feature>
<dbReference type="SMART" id="SM00448">
    <property type="entry name" value="REC"/>
    <property type="match status" value="1"/>
</dbReference>
<feature type="transmembrane region" description="Helical" evidence="6">
    <location>
        <begin position="567"/>
        <end position="588"/>
    </location>
</feature>
<reference evidence="8 9" key="1">
    <citation type="journal article" date="2017" name="ISME J.">
        <title>Energy and carbon metabolisms in a deep terrestrial subsurface fluid microbial community.</title>
        <authorList>
            <person name="Momper L."/>
            <person name="Jungbluth S.P."/>
            <person name="Lee M.D."/>
            <person name="Amend J.P."/>
        </authorList>
    </citation>
    <scope>NUCLEOTIDE SEQUENCE [LARGE SCALE GENOMIC DNA]</scope>
    <source>
        <strain evidence="8">SURF_17</strain>
    </source>
</reference>
<evidence type="ECO:0000313" key="8">
    <source>
        <dbReference type="EMBL" id="RJP74679.1"/>
    </source>
</evidence>
<proteinExistence type="predicted"/>
<dbReference type="InterPro" id="IPR011006">
    <property type="entry name" value="CheY-like_superfamily"/>
</dbReference>
<protein>
    <submittedName>
        <fullName evidence="8">Response regulator</fullName>
    </submittedName>
</protein>
<keyword evidence="5" id="KW-0597">Phosphoprotein</keyword>
<feature type="transmembrane region" description="Helical" evidence="6">
    <location>
        <begin position="358"/>
        <end position="377"/>
    </location>
</feature>
<comment type="subcellular location">
    <subcellularLocation>
        <location evidence="1">Membrane</location>
        <topology evidence="1">Multi-pass membrane protein</topology>
    </subcellularLocation>
</comment>
<dbReference type="Pfam" id="PF00939">
    <property type="entry name" value="Na_sulph_symp"/>
    <property type="match status" value="1"/>
</dbReference>
<accession>A0A419F8B8</accession>
<dbReference type="SUPFAM" id="SSF52172">
    <property type="entry name" value="CheY-like"/>
    <property type="match status" value="1"/>
</dbReference>
<feature type="transmembrane region" description="Helical" evidence="6">
    <location>
        <begin position="384"/>
        <end position="403"/>
    </location>
</feature>
<feature type="transmembrane region" description="Helical" evidence="6">
    <location>
        <begin position="665"/>
        <end position="685"/>
    </location>
</feature>
<feature type="transmembrane region" description="Helical" evidence="6">
    <location>
        <begin position="162"/>
        <end position="179"/>
    </location>
</feature>
<dbReference type="Proteomes" id="UP000285961">
    <property type="component" value="Unassembled WGS sequence"/>
</dbReference>
<dbReference type="PANTHER" id="PTHR10283">
    <property type="entry name" value="SOLUTE CARRIER FAMILY 13 MEMBER"/>
    <property type="match status" value="1"/>
</dbReference>
<dbReference type="GO" id="GO:0000160">
    <property type="term" value="P:phosphorelay signal transduction system"/>
    <property type="evidence" value="ECO:0007669"/>
    <property type="project" value="InterPro"/>
</dbReference>
<feature type="transmembrane region" description="Helical" evidence="6">
    <location>
        <begin position="335"/>
        <end position="352"/>
    </location>
</feature>
<feature type="transmembrane region" description="Helical" evidence="6">
    <location>
        <begin position="504"/>
        <end position="521"/>
    </location>
</feature>
<dbReference type="InterPro" id="IPR001898">
    <property type="entry name" value="SLC13A/DASS"/>
</dbReference>
<feature type="transmembrane region" description="Helical" evidence="6">
    <location>
        <begin position="432"/>
        <end position="452"/>
    </location>
</feature>
<dbReference type="CDD" id="cd17536">
    <property type="entry name" value="REC_YesN-like"/>
    <property type="match status" value="1"/>
</dbReference>
<keyword evidence="3 6" id="KW-1133">Transmembrane helix</keyword>
<dbReference type="GO" id="GO:1905039">
    <property type="term" value="P:carboxylic acid transmembrane transport"/>
    <property type="evidence" value="ECO:0007669"/>
    <property type="project" value="UniProtKB-ARBA"/>
</dbReference>
<gene>
    <name evidence="8" type="ORF">C4532_01795</name>
</gene>
<feature type="domain" description="Response regulatory" evidence="7">
    <location>
        <begin position="15"/>
        <end position="129"/>
    </location>
</feature>
<feature type="transmembrane region" description="Helical" evidence="6">
    <location>
        <begin position="533"/>
        <end position="555"/>
    </location>
</feature>
<feature type="transmembrane region" description="Helical" evidence="6">
    <location>
        <begin position="595"/>
        <end position="619"/>
    </location>
</feature>
<evidence type="ECO:0000256" key="1">
    <source>
        <dbReference type="ARBA" id="ARBA00004141"/>
    </source>
</evidence>
<feature type="transmembrane region" description="Helical" evidence="6">
    <location>
        <begin position="260"/>
        <end position="284"/>
    </location>
</feature>
<keyword evidence="4 6" id="KW-0472">Membrane</keyword>
<feature type="transmembrane region" description="Helical" evidence="6">
    <location>
        <begin position="482"/>
        <end position="498"/>
    </location>
</feature>
<dbReference type="Gene3D" id="3.40.50.2300">
    <property type="match status" value="1"/>
</dbReference>
<keyword evidence="2 6" id="KW-0812">Transmembrane</keyword>
<comment type="caution">
    <text evidence="8">The sequence shown here is derived from an EMBL/GenBank/DDBJ whole genome shotgun (WGS) entry which is preliminary data.</text>
</comment>
<evidence type="ECO:0000256" key="6">
    <source>
        <dbReference type="SAM" id="Phobius"/>
    </source>
</evidence>
<feature type="transmembrane region" description="Helical" evidence="6">
    <location>
        <begin position="296"/>
        <end position="314"/>
    </location>
</feature>
<feature type="transmembrane region" description="Helical" evidence="6">
    <location>
        <begin position="625"/>
        <end position="644"/>
    </location>
</feature>
<dbReference type="InterPro" id="IPR001789">
    <property type="entry name" value="Sig_transdc_resp-reg_receiver"/>
</dbReference>
<dbReference type="GO" id="GO:0008514">
    <property type="term" value="F:organic anion transmembrane transporter activity"/>
    <property type="evidence" value="ECO:0007669"/>
    <property type="project" value="UniProtKB-ARBA"/>
</dbReference>
<evidence type="ECO:0000256" key="4">
    <source>
        <dbReference type="ARBA" id="ARBA00023136"/>
    </source>
</evidence>
<sequence>MGENETIRQSDGLSEILIVDDENAFRSAMKKQLEVRGYRVWDADNGEDAIKIIRHDNPEVVILDQKMPKMDGIQTLREIKKLRPEVQVIMLTGHGSTESARVTGKYDVFSYLQKPCGLDELVDKIEAARKERVYAMARHEIPHVEKDSVWKWLLGAHNRRPGLIMLGFLAFAVITFMPIPNRLHAWLSAQKTETLGEPLMGYADYRKMKAGETIPEYYSEKAGWTKKVHLPDGTEKKVALTLEQAGFRAKVMTGILAMSVVFWASGAIPVGMTALVVCALMYFFGILPPDKLAQAFAKDSVFFVFGVLAIGNAIGKTGLDRRIGSLLLGTSTSPARLLFIFPPLLAVTASFLSEHALVAFLAPIFMLGYMSIIRAAGLQKDRNLAVMMLLMLTFAGNVGGPGSPAAGGRNAVMVSILSDYGMAPTFGQWVKLGLPLVPVLALSIALYFYLVFRNKIQVKDFNLAIEIARESEKIGKMTRQEYFTAGVLVLLVILWCAFSNRFGMGGPVILAIVLLNILGVIRWRDVASIHWDVVALYAAATATGAGLAITGGAVWLADTFVSMLPEYMKSGTGLAMSASIISGVITNFMSDGATVAAVGPITVPMATISGVSPVVVGLATAFASSYAFMFIVGTPNNAIVYSFAKDPETGEQLVTSMDFLKHGTVILVICLVVTWAWAFFGYWQWMGVFK</sequence>
<evidence type="ECO:0000313" key="9">
    <source>
        <dbReference type="Proteomes" id="UP000285961"/>
    </source>
</evidence>
<dbReference type="PANTHER" id="PTHR10283:SF82">
    <property type="entry name" value="SOLUTE CARRIER FAMILY 13 MEMBER 2"/>
    <property type="match status" value="1"/>
</dbReference>
<evidence type="ECO:0000256" key="2">
    <source>
        <dbReference type="ARBA" id="ARBA00022692"/>
    </source>
</evidence>
<evidence type="ECO:0000259" key="7">
    <source>
        <dbReference type="PROSITE" id="PS50110"/>
    </source>
</evidence>
<evidence type="ECO:0000256" key="3">
    <source>
        <dbReference type="ARBA" id="ARBA00022989"/>
    </source>
</evidence>
<dbReference type="AlphaFoldDB" id="A0A419F8B8"/>
<dbReference type="EMBL" id="QZKI01000012">
    <property type="protein sequence ID" value="RJP74679.1"/>
    <property type="molecule type" value="Genomic_DNA"/>
</dbReference>